<evidence type="ECO:0000259" key="1">
    <source>
        <dbReference type="SMART" id="SM00881"/>
    </source>
</evidence>
<dbReference type="EMBL" id="HE965806">
    <property type="protein sequence ID" value="CCJ53797.1"/>
    <property type="molecule type" value="Genomic_DNA"/>
</dbReference>
<dbReference type="InterPro" id="IPR032875">
    <property type="entry name" value="Succ_CoA_lig_flav_dom"/>
</dbReference>
<evidence type="ECO:0000313" key="2">
    <source>
        <dbReference type="EMBL" id="CCJ53797.1"/>
    </source>
</evidence>
<gene>
    <name evidence="2" type="ORF">BN112_1880</name>
</gene>
<accession>A0A0C6P6M1</accession>
<dbReference type="Proteomes" id="UP000007564">
    <property type="component" value="Chromosome"/>
</dbReference>
<dbReference type="InterPro" id="IPR003781">
    <property type="entry name" value="CoA-bd"/>
</dbReference>
<dbReference type="PANTHER" id="PTHR42793:SF1">
    <property type="entry name" value="PEPTIDYL-LYSINE N-ACETYLTRANSFERASE PATZ"/>
    <property type="match status" value="1"/>
</dbReference>
<proteinExistence type="predicted"/>
<organism evidence="2 3">
    <name type="scientific">Bordetella bronchiseptica 253</name>
    <dbReference type="NCBI Taxonomy" id="568707"/>
    <lineage>
        <taxon>Bacteria</taxon>
        <taxon>Pseudomonadati</taxon>
        <taxon>Pseudomonadota</taxon>
        <taxon>Betaproteobacteria</taxon>
        <taxon>Burkholderiales</taxon>
        <taxon>Alcaligenaceae</taxon>
        <taxon>Bordetella</taxon>
    </lineage>
</organism>
<name>A0A0C6P6M1_BORBO</name>
<dbReference type="InterPro" id="IPR036291">
    <property type="entry name" value="NAD(P)-bd_dom_sf"/>
</dbReference>
<dbReference type="KEGG" id="bbh:BN112_1880"/>
<dbReference type="Pfam" id="PF13380">
    <property type="entry name" value="CoA_binding_2"/>
    <property type="match status" value="1"/>
</dbReference>
<dbReference type="Gene3D" id="3.40.50.261">
    <property type="entry name" value="Succinyl-CoA synthetase domains"/>
    <property type="match status" value="2"/>
</dbReference>
<protein>
    <recommendedName>
        <fullName evidence="1">CoA-binding domain-containing protein</fullName>
    </recommendedName>
</protein>
<dbReference type="AlphaFoldDB" id="A0A0C6P6M1"/>
<dbReference type="RefSeq" id="WP_015064211.1">
    <property type="nucleotide sequence ID" value="NC_019382.1"/>
</dbReference>
<dbReference type="SUPFAM" id="SSF52210">
    <property type="entry name" value="Succinyl-CoA synthetase domains"/>
    <property type="match status" value="2"/>
</dbReference>
<dbReference type="SMART" id="SM00881">
    <property type="entry name" value="CoA_binding"/>
    <property type="match status" value="1"/>
</dbReference>
<dbReference type="PANTHER" id="PTHR42793">
    <property type="entry name" value="COA BINDING DOMAIN CONTAINING PROTEIN"/>
    <property type="match status" value="1"/>
</dbReference>
<sequence>MTEPKILDSLFQPKSIAVVGASASTVSGGNRFIRNLRAFGYAGPIYPVHPSAGEIEGLPVFASLEALPETVDYAYVATAAERVPGVIRSGRGKVRVAQVMSSGFGETQEGDTLQQDLLAAARDADVRVVGPNCLGVYSPRARVSFTRRVTDEPGHVGVVCQSGGLGTDIIRRGQHRGLRFSGLVTIGNAVDVSASELLEYFLADEQTRVIGMYLESARDGRRLFEVLRQAGCRKPVVLLKGGGTAQGRRAASSHTGALAGSEQAWAALGKQTGMPIVDTLDEFLDVLLLCQCVLPRSQPTRTVALFGNGGGTSVLGTDACGRAGFAVPPFAADTLAALEALRLPAGSSVLNPVDVPAGALQQNEGRAATDIVRILAQDDSIDAVIIHANMTVITDFQHVDMLKNIIAAVTQARQHGRGVAHLILVLRSDGDAEIEERKRGYRRDSVQAGIPVFDEIAEAAKALACLRVIEAVRWRRAEPSIPMDGGARSVPESASQVS</sequence>
<evidence type="ECO:0000313" key="3">
    <source>
        <dbReference type="Proteomes" id="UP000007564"/>
    </source>
</evidence>
<dbReference type="OrthoDB" id="9807426at2"/>
<dbReference type="Gene3D" id="3.40.50.720">
    <property type="entry name" value="NAD(P)-binding Rossmann-like Domain"/>
    <property type="match status" value="1"/>
</dbReference>
<dbReference type="Pfam" id="PF13607">
    <property type="entry name" value="Succ_CoA_lig"/>
    <property type="match status" value="1"/>
</dbReference>
<dbReference type="InterPro" id="IPR016102">
    <property type="entry name" value="Succinyl-CoA_synth-like"/>
</dbReference>
<feature type="domain" description="CoA-binding" evidence="1">
    <location>
        <begin position="10"/>
        <end position="104"/>
    </location>
</feature>
<reference evidence="2 3" key="1">
    <citation type="journal article" date="2012" name="BMC Genomics">
        <title>Comparative genomics of the classical Bordetella subspecies: the evolution and exchange of virulence-associated diversity amongst closely related pathogens.</title>
        <authorList>
            <person name="Park J."/>
            <person name="Zhang Y."/>
            <person name="Buboltz A.M."/>
            <person name="Zhang X."/>
            <person name="Schuster S.C."/>
            <person name="Ahuja U."/>
            <person name="Liu M."/>
            <person name="Miller J.F."/>
            <person name="Sebaihia M."/>
            <person name="Bentley S.D."/>
            <person name="Parkhill J."/>
            <person name="Harvill E.T."/>
        </authorList>
    </citation>
    <scope>NUCLEOTIDE SEQUENCE [LARGE SCALE GENOMIC DNA]</scope>
    <source>
        <strain evidence="2 3">253</strain>
    </source>
</reference>
<dbReference type="HOGENOM" id="CLU_007415_2_3_4"/>
<dbReference type="SUPFAM" id="SSF51735">
    <property type="entry name" value="NAD(P)-binding Rossmann-fold domains"/>
    <property type="match status" value="1"/>
</dbReference>